<comment type="similarity">
    <text evidence="4">Belongs to the FAN1 family.</text>
</comment>
<dbReference type="EC" id="3.1.4.1" evidence="5"/>
<comment type="cofactor">
    <cofactor evidence="3">
        <name>Mg(2+)</name>
        <dbReference type="ChEBI" id="CHEBI:18420"/>
    </cofactor>
</comment>
<evidence type="ECO:0000259" key="12">
    <source>
        <dbReference type="SMART" id="SM00990"/>
    </source>
</evidence>
<evidence type="ECO:0000256" key="5">
    <source>
        <dbReference type="ARBA" id="ARBA00012029"/>
    </source>
</evidence>
<evidence type="ECO:0000256" key="2">
    <source>
        <dbReference type="ARBA" id="ARBA00001936"/>
    </source>
</evidence>
<dbReference type="SMART" id="SM00990">
    <property type="entry name" value="VRR_NUC"/>
    <property type="match status" value="1"/>
</dbReference>
<evidence type="ECO:0000256" key="6">
    <source>
        <dbReference type="ARBA" id="ARBA00022722"/>
    </source>
</evidence>
<keyword evidence="8" id="KW-0378">Hydrolase</keyword>
<dbReference type="Gene3D" id="3.40.1350.10">
    <property type="match status" value="1"/>
</dbReference>
<dbReference type="InterPro" id="IPR033315">
    <property type="entry name" value="Fan1-like"/>
</dbReference>
<evidence type="ECO:0000313" key="14">
    <source>
        <dbReference type="Proteomes" id="UP001481413"/>
    </source>
</evidence>
<name>A0ABQ0A0H5_9GAMM</name>
<dbReference type="PANTHER" id="PTHR15749">
    <property type="entry name" value="FANCONI-ASSOCIATED NUCLEASE 1"/>
    <property type="match status" value="1"/>
</dbReference>
<evidence type="ECO:0000256" key="9">
    <source>
        <dbReference type="ARBA" id="ARBA00022842"/>
    </source>
</evidence>
<keyword evidence="10" id="KW-0464">Manganese</keyword>
<comment type="cofactor">
    <cofactor evidence="2">
        <name>Mn(2+)</name>
        <dbReference type="ChEBI" id="CHEBI:29035"/>
    </cofactor>
</comment>
<evidence type="ECO:0000256" key="3">
    <source>
        <dbReference type="ARBA" id="ARBA00001946"/>
    </source>
</evidence>
<accession>A0ABQ0A0H5</accession>
<keyword evidence="7" id="KW-0479">Metal-binding</keyword>
<feature type="region of interest" description="Disordered" evidence="11">
    <location>
        <begin position="1"/>
        <end position="20"/>
    </location>
</feature>
<evidence type="ECO:0000256" key="7">
    <source>
        <dbReference type="ARBA" id="ARBA00022723"/>
    </source>
</evidence>
<dbReference type="InterPro" id="IPR011856">
    <property type="entry name" value="tRNA_endonuc-like_dom_sf"/>
</dbReference>
<organism evidence="13 14">
    <name type="scientific">Thalassolituus maritimus</name>
    <dbReference type="NCBI Taxonomy" id="484498"/>
    <lineage>
        <taxon>Bacteria</taxon>
        <taxon>Pseudomonadati</taxon>
        <taxon>Pseudomonadota</taxon>
        <taxon>Gammaproteobacteria</taxon>
        <taxon>Oceanospirillales</taxon>
        <taxon>Oceanospirillaceae</taxon>
        <taxon>Thalassolituus</taxon>
    </lineage>
</organism>
<dbReference type="PANTHER" id="PTHR15749:SF4">
    <property type="entry name" value="FANCONI-ASSOCIATED NUCLEASE 1"/>
    <property type="match status" value="1"/>
</dbReference>
<comment type="caution">
    <text evidence="13">The sequence shown here is derived from an EMBL/GenBank/DDBJ whole genome shotgun (WGS) entry which is preliminary data.</text>
</comment>
<dbReference type="Pfam" id="PF21315">
    <property type="entry name" value="FAN1_HTH"/>
    <property type="match status" value="1"/>
</dbReference>
<keyword evidence="9" id="KW-0460">Magnesium</keyword>
<evidence type="ECO:0000256" key="8">
    <source>
        <dbReference type="ARBA" id="ARBA00022801"/>
    </source>
</evidence>
<dbReference type="InterPro" id="IPR014883">
    <property type="entry name" value="VRR_NUC"/>
</dbReference>
<dbReference type="Proteomes" id="UP001481413">
    <property type="component" value="Unassembled WGS sequence"/>
</dbReference>
<protein>
    <recommendedName>
        <fullName evidence="5">phosphodiesterase I</fullName>
        <ecNumber evidence="5">3.1.4.1</ecNumber>
    </recommendedName>
</protein>
<evidence type="ECO:0000256" key="1">
    <source>
        <dbReference type="ARBA" id="ARBA00000983"/>
    </source>
</evidence>
<sequence length="593" mass="67671">MGSQSESNFGNDALSGSSASNSARKAASSTMFDPSGVELPPKYYLDNFRFVLDHVRALYADILTAQESAFADDFNALSEDAQCLYVRLLSRRGDWFRTDKLNYSEISDINAAADELAAEEFLEIFDSGAEAVQQDAAALGLFTRPEVASCLSGKGVRSLSKAALMERVLEYRKEDSSECEDLDLKKLPPTRVLCVFGELEMETYRLLFFGNLYQDFTEFVLRDLGLYRYEDYRIDTDSRWCHSREQLEQQALYYELRNEAGDLRDLGTEALLQIAERVPDETDALLRRRTQRFLADIARQIERSGEAERSLSVYERSHRHPARERRLRILVSLNRLEEADQLAATMAERPYSEEEHQFLLNFVPRKMKHNAGLCESLIEKTLAPAQDILTMPAAYRLEHGVERAVALSLTDAHPDDHVLYCENLLVPGVFGLAFWPLLFDEVPGAFFHPFQIRPADLYDEEFTAVRETSLEACWAALESQSSFEKAVWNTYDRKFGIANPFIHWGGLTKEILELALSRISTEVWRGLFRFLLKDLRNHKAGLPDLIRFPAEGGFELLEVKGPGDTLQKNQKAWFAEFHRLAIPARVIRVKDEP</sequence>
<evidence type="ECO:0000256" key="11">
    <source>
        <dbReference type="SAM" id="MobiDB-lite"/>
    </source>
</evidence>
<evidence type="ECO:0000256" key="4">
    <source>
        <dbReference type="ARBA" id="ARBA00005533"/>
    </source>
</evidence>
<gene>
    <name evidence="13" type="ORF">NBRC116585_20170</name>
</gene>
<dbReference type="RefSeq" id="WP_353295016.1">
    <property type="nucleotide sequence ID" value="NZ_BAABWH010000005.1"/>
</dbReference>
<keyword evidence="6" id="KW-0540">Nuclease</keyword>
<evidence type="ECO:0000313" key="13">
    <source>
        <dbReference type="EMBL" id="GAA6145899.1"/>
    </source>
</evidence>
<dbReference type="EMBL" id="BAABWH010000005">
    <property type="protein sequence ID" value="GAA6145899.1"/>
    <property type="molecule type" value="Genomic_DNA"/>
</dbReference>
<dbReference type="InterPro" id="IPR049125">
    <property type="entry name" value="FAN1-like_WH"/>
</dbReference>
<feature type="domain" description="VRR-NUC" evidence="12">
    <location>
        <begin position="478"/>
        <end position="591"/>
    </location>
</feature>
<dbReference type="Pfam" id="PF08774">
    <property type="entry name" value="VRR_NUC"/>
    <property type="match status" value="1"/>
</dbReference>
<comment type="catalytic activity">
    <reaction evidence="1">
        <text>Hydrolytically removes 5'-nucleotides successively from the 3'-hydroxy termini of 3'-hydroxy-terminated oligonucleotides.</text>
        <dbReference type="EC" id="3.1.4.1"/>
    </reaction>
</comment>
<evidence type="ECO:0000256" key="10">
    <source>
        <dbReference type="ARBA" id="ARBA00023211"/>
    </source>
</evidence>
<reference evidence="13 14" key="1">
    <citation type="submission" date="2024-04" db="EMBL/GenBank/DDBJ databases">
        <title>Draft genome sequence of Thalassolituus maritimus NBRC 116585.</title>
        <authorList>
            <person name="Miyakawa T."/>
            <person name="Kusuya Y."/>
            <person name="Miura T."/>
        </authorList>
    </citation>
    <scope>NUCLEOTIDE SEQUENCE [LARGE SCALE GENOMIC DNA]</scope>
    <source>
        <strain evidence="13 14">5NW40-0001</strain>
    </source>
</reference>
<keyword evidence="14" id="KW-1185">Reference proteome</keyword>
<proteinExistence type="inferred from homology"/>
<feature type="compositionally biased region" description="Polar residues" evidence="11">
    <location>
        <begin position="1"/>
        <end position="10"/>
    </location>
</feature>